<evidence type="ECO:0000256" key="9">
    <source>
        <dbReference type="ARBA" id="ARBA00023136"/>
    </source>
</evidence>
<protein>
    <recommendedName>
        <fullName evidence="11">Mannosyltransferase</fullName>
        <ecNumber evidence="11">2.4.1.-</ecNumber>
    </recommendedName>
</protein>
<evidence type="ECO:0000256" key="11">
    <source>
        <dbReference type="RuleBase" id="RU363075"/>
    </source>
</evidence>
<comment type="pathway">
    <text evidence="2">Glycolipid biosynthesis; glycosylphosphatidylinositol-anchor biosynthesis.</text>
</comment>
<dbReference type="AlphaFoldDB" id="A0AAD2FB79"/>
<accession>A0AAD2FB79</accession>
<proteinExistence type="inferred from homology"/>
<evidence type="ECO:0000256" key="1">
    <source>
        <dbReference type="ARBA" id="ARBA00004477"/>
    </source>
</evidence>
<comment type="similarity">
    <text evidence="10">Belongs to the glycosyltransferase 22 family. PIGZ subfamily.</text>
</comment>
<evidence type="ECO:0000256" key="8">
    <source>
        <dbReference type="ARBA" id="ARBA00022989"/>
    </source>
</evidence>
<dbReference type="PANTHER" id="PTHR22760">
    <property type="entry name" value="GLYCOSYLTRANSFERASE"/>
    <property type="match status" value="1"/>
</dbReference>
<dbReference type="PANTHER" id="PTHR22760:SF3">
    <property type="entry name" value="GPI MANNOSYLTRANSFERASE 4"/>
    <property type="match status" value="1"/>
</dbReference>
<dbReference type="GO" id="GO:0000026">
    <property type="term" value="F:alpha-1,2-mannosyltransferase activity"/>
    <property type="evidence" value="ECO:0007669"/>
    <property type="project" value="TreeGrafter"/>
</dbReference>
<dbReference type="Proteomes" id="UP001295423">
    <property type="component" value="Unassembled WGS sequence"/>
</dbReference>
<organism evidence="12 13">
    <name type="scientific">Cylindrotheca closterium</name>
    <dbReference type="NCBI Taxonomy" id="2856"/>
    <lineage>
        <taxon>Eukaryota</taxon>
        <taxon>Sar</taxon>
        <taxon>Stramenopiles</taxon>
        <taxon>Ochrophyta</taxon>
        <taxon>Bacillariophyta</taxon>
        <taxon>Bacillariophyceae</taxon>
        <taxon>Bacillariophycidae</taxon>
        <taxon>Bacillariales</taxon>
        <taxon>Bacillariaceae</taxon>
        <taxon>Cylindrotheca</taxon>
    </lineage>
</organism>
<evidence type="ECO:0000256" key="2">
    <source>
        <dbReference type="ARBA" id="ARBA00004687"/>
    </source>
</evidence>
<name>A0AAD2FB79_9STRA</name>
<keyword evidence="8 11" id="KW-1133">Transmembrane helix</keyword>
<evidence type="ECO:0000256" key="4">
    <source>
        <dbReference type="ARBA" id="ARBA00022676"/>
    </source>
</evidence>
<evidence type="ECO:0000313" key="13">
    <source>
        <dbReference type="Proteomes" id="UP001295423"/>
    </source>
</evidence>
<keyword evidence="7 11" id="KW-0256">Endoplasmic reticulum</keyword>
<feature type="transmembrane region" description="Helical" evidence="11">
    <location>
        <begin position="194"/>
        <end position="223"/>
    </location>
</feature>
<dbReference type="Pfam" id="PF03901">
    <property type="entry name" value="Glyco_transf_22"/>
    <property type="match status" value="1"/>
</dbReference>
<evidence type="ECO:0000256" key="3">
    <source>
        <dbReference type="ARBA" id="ARBA00022502"/>
    </source>
</evidence>
<dbReference type="EMBL" id="CAKOGP040000001">
    <property type="protein sequence ID" value="CAJ1914120.1"/>
    <property type="molecule type" value="Genomic_DNA"/>
</dbReference>
<sequence length="624" mass="69766">MITRSSISWFLYSVLVIARITIGPFLNGYVHPDELFQSGQEIWYGTPPIIAWEFEPKNALRSVLPPGIMTGIPLQIYGMMIKAMLNDGKHIEFSGREVLWIPRFACAIFSVLAVDWSIYAVVVSAMKSRNGDDSSISSSLSVSLLPLLLLASSWPTMVLLNRPFSNSMETCCVALLVASILPKKKQAISNRTCVYVGMLCALGIFTRFTFLFFAIPVMLLFLYDLLCGEKNKRNTIKSVMVTTIAFFIVSFVLILADTLFYSSDYFSNTDDDAWTSLLSTKDLVVTPWNALMYNSKVSNLKEHGLHPRWTHGLVNMFILFGPLTIVGYWNIIICIIIIASTFNPRKQQNQQFTNDNDSQQRKHRTNKLACWMIVSGLGFLSLAPHQEPRFLLPLLVPLVLLVTSTTSNAIWKERQWLQVLAATVWIVFNLVLFTLFGVLHQSGVVPSLIQLGQEVMSFQHQQPTTIVYYHTYMPPSFLLRQATGDDETCVLNTGQEQKAEGFCATTTTTTTSSLVDLNGSDWASLEQALDAHLGCKDESDTVVVLVMPTMIREPDGNASNDQSSWLFTPDECEMPGTSYDCQLLTSHGNHLSTEDLPPFGESLTQFYHNMALNVYQVSCSGSSS</sequence>
<reference evidence="12" key="1">
    <citation type="submission" date="2023-08" db="EMBL/GenBank/DDBJ databases">
        <authorList>
            <person name="Audoor S."/>
            <person name="Bilcke G."/>
        </authorList>
    </citation>
    <scope>NUCLEOTIDE SEQUENCE</scope>
</reference>
<feature type="transmembrane region" description="Helical" evidence="11">
    <location>
        <begin position="7"/>
        <end position="26"/>
    </location>
</feature>
<dbReference type="GO" id="GO:0006506">
    <property type="term" value="P:GPI anchor biosynthetic process"/>
    <property type="evidence" value="ECO:0007669"/>
    <property type="project" value="UniProtKB-KW"/>
</dbReference>
<evidence type="ECO:0000313" key="12">
    <source>
        <dbReference type="EMBL" id="CAJ1914120.1"/>
    </source>
</evidence>
<feature type="transmembrane region" description="Helical" evidence="11">
    <location>
        <begin position="235"/>
        <end position="256"/>
    </location>
</feature>
<evidence type="ECO:0000256" key="6">
    <source>
        <dbReference type="ARBA" id="ARBA00022692"/>
    </source>
</evidence>
<comment type="subcellular location">
    <subcellularLocation>
        <location evidence="1 11">Endoplasmic reticulum membrane</location>
        <topology evidence="1 11">Multi-pass membrane protein</topology>
    </subcellularLocation>
</comment>
<keyword evidence="5" id="KW-0808">Transferase</keyword>
<evidence type="ECO:0000256" key="10">
    <source>
        <dbReference type="ARBA" id="ARBA00038466"/>
    </source>
</evidence>
<keyword evidence="4 11" id="KW-0328">Glycosyltransferase</keyword>
<comment type="caution">
    <text evidence="12">The sequence shown here is derived from an EMBL/GenBank/DDBJ whole genome shotgun (WGS) entry which is preliminary data.</text>
</comment>
<feature type="transmembrane region" description="Helical" evidence="11">
    <location>
        <begin position="317"/>
        <end position="342"/>
    </location>
</feature>
<keyword evidence="9 11" id="KW-0472">Membrane</keyword>
<feature type="transmembrane region" description="Helical" evidence="11">
    <location>
        <begin position="368"/>
        <end position="384"/>
    </location>
</feature>
<dbReference type="GO" id="GO:0005789">
    <property type="term" value="C:endoplasmic reticulum membrane"/>
    <property type="evidence" value="ECO:0007669"/>
    <property type="project" value="UniProtKB-SubCell"/>
</dbReference>
<keyword evidence="3" id="KW-0337">GPI-anchor biosynthesis</keyword>
<evidence type="ECO:0000256" key="5">
    <source>
        <dbReference type="ARBA" id="ARBA00022679"/>
    </source>
</evidence>
<evidence type="ECO:0000256" key="7">
    <source>
        <dbReference type="ARBA" id="ARBA00022824"/>
    </source>
</evidence>
<dbReference type="EC" id="2.4.1.-" evidence="11"/>
<feature type="transmembrane region" description="Helical" evidence="11">
    <location>
        <begin position="134"/>
        <end position="152"/>
    </location>
</feature>
<feature type="transmembrane region" description="Helical" evidence="11">
    <location>
        <begin position="417"/>
        <end position="439"/>
    </location>
</feature>
<gene>
    <name evidence="12" type="ORF">CYCCA115_LOCUS677</name>
</gene>
<keyword evidence="6 11" id="KW-0812">Transmembrane</keyword>
<feature type="transmembrane region" description="Helical" evidence="11">
    <location>
        <begin position="100"/>
        <end position="122"/>
    </location>
</feature>
<keyword evidence="13" id="KW-1185">Reference proteome</keyword>
<dbReference type="InterPro" id="IPR005599">
    <property type="entry name" value="GPI_mannosylTrfase"/>
</dbReference>
<feature type="transmembrane region" description="Helical" evidence="11">
    <location>
        <begin position="390"/>
        <end position="410"/>
    </location>
</feature>